<name>A0A832QVT5_9RHOB</name>
<dbReference type="InterPro" id="IPR053733">
    <property type="entry name" value="Heme_Transport_Util_sf"/>
</dbReference>
<organism evidence="2 3">
    <name type="scientific">Paracoccus solventivorans</name>
    <dbReference type="NCBI Taxonomy" id="53463"/>
    <lineage>
        <taxon>Bacteria</taxon>
        <taxon>Pseudomonadati</taxon>
        <taxon>Pseudomonadota</taxon>
        <taxon>Alphaproteobacteria</taxon>
        <taxon>Rhodobacterales</taxon>
        <taxon>Paracoccaceae</taxon>
        <taxon>Paracoccus</taxon>
    </lineage>
</organism>
<dbReference type="SUPFAM" id="SSF144064">
    <property type="entry name" value="Heme iron utilization protein-like"/>
    <property type="match status" value="1"/>
</dbReference>
<dbReference type="Gene3D" id="3.40.1570.10">
    <property type="entry name" value="HemS/ChuS/ChuX like domains"/>
    <property type="match status" value="1"/>
</dbReference>
<dbReference type="RefSeq" id="WP_303729716.1">
    <property type="nucleotide sequence ID" value="NZ_DULP01000084.1"/>
</dbReference>
<feature type="region of interest" description="Disordered" evidence="1">
    <location>
        <begin position="122"/>
        <end position="146"/>
    </location>
</feature>
<accession>A0A832QVT5</accession>
<dbReference type="EMBL" id="DULP01000084">
    <property type="protein sequence ID" value="HHW33632.1"/>
    <property type="molecule type" value="Genomic_DNA"/>
</dbReference>
<dbReference type="Proteomes" id="UP000580830">
    <property type="component" value="Unassembled WGS sequence"/>
</dbReference>
<protein>
    <recommendedName>
        <fullName evidence="4">Haemin-degrading HemS/ChuX domain-containing protein</fullName>
    </recommendedName>
</protein>
<evidence type="ECO:0000313" key="2">
    <source>
        <dbReference type="EMBL" id="HHW33632.1"/>
    </source>
</evidence>
<gene>
    <name evidence="2" type="ORF">GXX24_05775</name>
</gene>
<evidence type="ECO:0008006" key="4">
    <source>
        <dbReference type="Google" id="ProtNLM"/>
    </source>
</evidence>
<comment type="caution">
    <text evidence="2">The sequence shown here is derived from an EMBL/GenBank/DDBJ whole genome shotgun (WGS) entry which is preliminary data.</text>
</comment>
<evidence type="ECO:0000256" key="1">
    <source>
        <dbReference type="SAM" id="MobiDB-lite"/>
    </source>
</evidence>
<dbReference type="AlphaFoldDB" id="A0A832QVT5"/>
<proteinExistence type="predicted"/>
<reference evidence="2 3" key="1">
    <citation type="journal article" date="2020" name="Biotechnol. Biofuels">
        <title>New insights from the biogas microbiome by comprehensive genome-resolved metagenomics of nearly 1600 species originating from multiple anaerobic digesters.</title>
        <authorList>
            <person name="Campanaro S."/>
            <person name="Treu L."/>
            <person name="Rodriguez-R L.M."/>
            <person name="Kovalovszki A."/>
            <person name="Ziels R.M."/>
            <person name="Maus I."/>
            <person name="Zhu X."/>
            <person name="Kougias P.G."/>
            <person name="Basile A."/>
            <person name="Luo G."/>
            <person name="Schluter A."/>
            <person name="Konstantinidis K.T."/>
            <person name="Angelidaki I."/>
        </authorList>
    </citation>
    <scope>NUCLEOTIDE SEQUENCE [LARGE SCALE GENOMIC DNA]</scope>
    <source>
        <strain evidence="2">AS04akNAM_125</strain>
    </source>
</reference>
<sequence length="237" mass="25520">MTHDAETLTQRETLQQVTAAQLLSLLPRMDRLMVICQSGGITHERIGPVETVRAEGDRIRLAGACHDSDIDPHQVVSIVLDTGSVMRDKVYPRLDFLGRDGAPVFSVVGMEGLDPFTAPLSGFPRGPAAPRAERPADSAAPAEFADDDPARAPFAAALDSAAEIRITYDRAGLRQSWRGRIEALKPAMGFLNVMTPDFHLHLRGGALSGWQQQPGRRIALGHDGQPAGLILDSGVFA</sequence>
<evidence type="ECO:0000313" key="3">
    <source>
        <dbReference type="Proteomes" id="UP000580830"/>
    </source>
</evidence>